<feature type="transmembrane region" description="Helical" evidence="7">
    <location>
        <begin position="352"/>
        <end position="373"/>
    </location>
</feature>
<feature type="transmembrane region" description="Helical" evidence="7">
    <location>
        <begin position="94"/>
        <end position="112"/>
    </location>
</feature>
<feature type="transmembrane region" description="Helical" evidence="7">
    <location>
        <begin position="393"/>
        <end position="415"/>
    </location>
</feature>
<feature type="transmembrane region" description="Helical" evidence="7">
    <location>
        <begin position="327"/>
        <end position="346"/>
    </location>
</feature>
<reference evidence="9 10" key="1">
    <citation type="submission" date="2019-09" db="EMBL/GenBank/DDBJ databases">
        <title>Genome sequence of Roseospira marina, one of the more divergent members of the non-sulfur purple photosynthetic bacterial family, the Rhodospirillaceae.</title>
        <authorList>
            <person name="Meyer T."/>
            <person name="Kyndt J."/>
        </authorList>
    </citation>
    <scope>NUCLEOTIDE SEQUENCE [LARGE SCALE GENOMIC DNA]</scope>
    <source>
        <strain evidence="9 10">DSM 15113</strain>
    </source>
</reference>
<comment type="caution">
    <text evidence="9">The sequence shown here is derived from an EMBL/GenBank/DDBJ whole genome shotgun (WGS) entry which is preliminary data.</text>
</comment>
<evidence type="ECO:0000313" key="10">
    <source>
        <dbReference type="Proteomes" id="UP000324065"/>
    </source>
</evidence>
<dbReference type="InterPro" id="IPR005828">
    <property type="entry name" value="MFS_sugar_transport-like"/>
</dbReference>
<dbReference type="PROSITE" id="PS50850">
    <property type="entry name" value="MFS"/>
    <property type="match status" value="1"/>
</dbReference>
<evidence type="ECO:0000256" key="4">
    <source>
        <dbReference type="ARBA" id="ARBA00022692"/>
    </source>
</evidence>
<dbReference type="InterPro" id="IPR020846">
    <property type="entry name" value="MFS_dom"/>
</dbReference>
<feature type="transmembrane region" description="Helical" evidence="7">
    <location>
        <begin position="159"/>
        <end position="186"/>
    </location>
</feature>
<dbReference type="InterPro" id="IPR036259">
    <property type="entry name" value="MFS_trans_sf"/>
</dbReference>
<evidence type="ECO:0000259" key="8">
    <source>
        <dbReference type="PROSITE" id="PS50850"/>
    </source>
</evidence>
<evidence type="ECO:0000256" key="3">
    <source>
        <dbReference type="ARBA" id="ARBA00022475"/>
    </source>
</evidence>
<dbReference type="CDD" id="cd17369">
    <property type="entry name" value="MFS_ShiA_like"/>
    <property type="match status" value="1"/>
</dbReference>
<keyword evidence="2" id="KW-0813">Transport</keyword>
<dbReference type="GO" id="GO:0005886">
    <property type="term" value="C:plasma membrane"/>
    <property type="evidence" value="ECO:0007669"/>
    <property type="project" value="UniProtKB-SubCell"/>
</dbReference>
<keyword evidence="3" id="KW-1003">Cell membrane</keyword>
<dbReference type="Proteomes" id="UP000324065">
    <property type="component" value="Unassembled WGS sequence"/>
</dbReference>
<keyword evidence="4 7" id="KW-0812">Transmembrane</keyword>
<evidence type="ECO:0000256" key="2">
    <source>
        <dbReference type="ARBA" id="ARBA00022448"/>
    </source>
</evidence>
<dbReference type="GO" id="GO:0022857">
    <property type="term" value="F:transmembrane transporter activity"/>
    <property type="evidence" value="ECO:0007669"/>
    <property type="project" value="InterPro"/>
</dbReference>
<feature type="transmembrane region" description="Helical" evidence="7">
    <location>
        <begin position="299"/>
        <end position="320"/>
    </location>
</feature>
<proteinExistence type="predicted"/>
<dbReference type="OrthoDB" id="9783227at2"/>
<sequence length="463" mass="49458">MNEQDKSAPQSPFEKKKLRRVVAASFAGALLEWYDFFIFGTASGLIFNRLFFSNADPTLGMIAAFATFGVGFLARPLGGIVFGHFGDRVGRKSTLIATLIITGGATFLIGLLPTYQSIGIWAPILLATLRLVQGFGLGGEYGGAALMTIESAPYEQRGFWGALPQMAASAGIMLATGVFALCNLVFTEQELLAWGWRIPFLLSAVMLIVGLLIRLHVEETLDFSQAKAKHAKAKTDAARGTVTRPKEALPIVELFRGHPREIVLALGARLAETVSSNIINAFGIAYVSTQLALGRELPLTGMLIASFVGIGMCPLAGWISDRVGQRAVYMAGAIATLLLIFPFFMLLNSGNATLVCLAFLVTYNLGPTLMFAVQPTMFARMFRTRVRYSGLSFAYQFSAILGGLTPLIAATLLAVGGGAPWLVAGYGAVIALLSFISVVLVDPAPVRGVDDHLAHAGEDVRSN</sequence>
<feature type="transmembrane region" description="Helical" evidence="7">
    <location>
        <begin position="59"/>
        <end position="82"/>
    </location>
</feature>
<feature type="domain" description="Major facilitator superfamily (MFS) profile" evidence="8">
    <location>
        <begin position="21"/>
        <end position="446"/>
    </location>
</feature>
<evidence type="ECO:0000256" key="6">
    <source>
        <dbReference type="ARBA" id="ARBA00023136"/>
    </source>
</evidence>
<accession>A0A5M6IFF5</accession>
<dbReference type="PANTHER" id="PTHR43045:SF1">
    <property type="entry name" value="SHIKIMATE TRANSPORTER"/>
    <property type="match status" value="1"/>
</dbReference>
<name>A0A5M6IFF5_9PROT</name>
<dbReference type="AlphaFoldDB" id="A0A5M6IFF5"/>
<evidence type="ECO:0000256" key="1">
    <source>
        <dbReference type="ARBA" id="ARBA00004651"/>
    </source>
</evidence>
<keyword evidence="6 7" id="KW-0472">Membrane</keyword>
<evidence type="ECO:0000256" key="5">
    <source>
        <dbReference type="ARBA" id="ARBA00022989"/>
    </source>
</evidence>
<protein>
    <submittedName>
        <fullName evidence="9">MHS family MFS transporter</fullName>
    </submittedName>
</protein>
<dbReference type="FunFam" id="1.20.1250.20:FF:000001">
    <property type="entry name" value="Dicarboxylate MFS transporter"/>
    <property type="match status" value="1"/>
</dbReference>
<dbReference type="Pfam" id="PF00083">
    <property type="entry name" value="Sugar_tr"/>
    <property type="match status" value="1"/>
</dbReference>
<organism evidence="9 10">
    <name type="scientific">Roseospira marina</name>
    <dbReference type="NCBI Taxonomy" id="140057"/>
    <lineage>
        <taxon>Bacteria</taxon>
        <taxon>Pseudomonadati</taxon>
        <taxon>Pseudomonadota</taxon>
        <taxon>Alphaproteobacteria</taxon>
        <taxon>Rhodospirillales</taxon>
        <taxon>Rhodospirillaceae</taxon>
        <taxon>Roseospira</taxon>
    </lineage>
</organism>
<comment type="subcellular location">
    <subcellularLocation>
        <location evidence="1">Cell membrane</location>
        <topology evidence="1">Multi-pass membrane protein</topology>
    </subcellularLocation>
</comment>
<feature type="transmembrane region" description="Helical" evidence="7">
    <location>
        <begin position="421"/>
        <end position="441"/>
    </location>
</feature>
<keyword evidence="5 7" id="KW-1133">Transmembrane helix</keyword>
<dbReference type="SUPFAM" id="SSF103473">
    <property type="entry name" value="MFS general substrate transporter"/>
    <property type="match status" value="1"/>
</dbReference>
<evidence type="ECO:0000313" key="9">
    <source>
        <dbReference type="EMBL" id="KAA5606667.1"/>
    </source>
</evidence>
<dbReference type="PANTHER" id="PTHR43045">
    <property type="entry name" value="SHIKIMATE TRANSPORTER"/>
    <property type="match status" value="1"/>
</dbReference>
<dbReference type="RefSeq" id="WP_150061268.1">
    <property type="nucleotide sequence ID" value="NZ_VWPJ01000003.1"/>
</dbReference>
<evidence type="ECO:0000256" key="7">
    <source>
        <dbReference type="SAM" id="Phobius"/>
    </source>
</evidence>
<feature type="transmembrane region" description="Helical" evidence="7">
    <location>
        <begin position="198"/>
        <end position="217"/>
    </location>
</feature>
<feature type="transmembrane region" description="Helical" evidence="7">
    <location>
        <begin position="21"/>
        <end position="47"/>
    </location>
</feature>
<dbReference type="EMBL" id="VWPJ01000003">
    <property type="protein sequence ID" value="KAA5606667.1"/>
    <property type="molecule type" value="Genomic_DNA"/>
</dbReference>
<gene>
    <name evidence="9" type="ORF">F1188_04860</name>
</gene>
<keyword evidence="10" id="KW-1185">Reference proteome</keyword>
<dbReference type="Gene3D" id="1.20.1250.20">
    <property type="entry name" value="MFS general substrate transporter like domains"/>
    <property type="match status" value="2"/>
</dbReference>